<organism evidence="2 3">
    <name type="scientific">Mycolicibacterium phlei DSM 43239 = CCUG 21000</name>
    <dbReference type="NCBI Taxonomy" id="1226750"/>
    <lineage>
        <taxon>Bacteria</taxon>
        <taxon>Bacillati</taxon>
        <taxon>Actinomycetota</taxon>
        <taxon>Actinomycetes</taxon>
        <taxon>Mycobacteriales</taxon>
        <taxon>Mycobacteriaceae</taxon>
        <taxon>Mycolicibacterium</taxon>
    </lineage>
</organism>
<dbReference type="Proteomes" id="UP000325690">
    <property type="component" value="Unassembled WGS sequence"/>
</dbReference>
<dbReference type="GeneID" id="74302779"/>
<keyword evidence="3" id="KW-1185">Reference proteome</keyword>
<name>A0A5N5USD4_MYCPH</name>
<gene>
    <name evidence="2" type="ORF">MPHL21000_21375</name>
</gene>
<feature type="signal peptide" evidence="1">
    <location>
        <begin position="1"/>
        <end position="23"/>
    </location>
</feature>
<feature type="chain" id="PRO_5024410296" description="Secreted protein" evidence="1">
    <location>
        <begin position="24"/>
        <end position="130"/>
    </location>
</feature>
<dbReference type="RefSeq" id="WP_061481901.1">
    <property type="nucleotide sequence ID" value="NZ_ANBO01000043.1"/>
</dbReference>
<comment type="caution">
    <text evidence="2">The sequence shown here is derived from an EMBL/GenBank/DDBJ whole genome shotgun (WGS) entry which is preliminary data.</text>
</comment>
<accession>A0A5N5USD4</accession>
<dbReference type="EMBL" id="ANBP01000044">
    <property type="protein sequence ID" value="KAB7752521.1"/>
    <property type="molecule type" value="Genomic_DNA"/>
</dbReference>
<keyword evidence="1" id="KW-0732">Signal</keyword>
<evidence type="ECO:0000256" key="1">
    <source>
        <dbReference type="SAM" id="SignalP"/>
    </source>
</evidence>
<evidence type="ECO:0008006" key="4">
    <source>
        <dbReference type="Google" id="ProtNLM"/>
    </source>
</evidence>
<proteinExistence type="predicted"/>
<protein>
    <recommendedName>
        <fullName evidence="4">Secreted protein</fullName>
    </recommendedName>
</protein>
<dbReference type="AlphaFoldDB" id="A0A5N5USD4"/>
<evidence type="ECO:0000313" key="3">
    <source>
        <dbReference type="Proteomes" id="UP000325690"/>
    </source>
</evidence>
<sequence length="130" mass="12891">MLRLSIAAAVAAGMCVLPATASAEPAAVPCNFSLSAPQVVDVSGTAMVTATMQPTSCDGGVPYQSVVCVQKQGSSGPGQCRQNNGMLTAQVYFSPYEPGATYVVTGRGCAYSGNPPAGVCAPADAVSAAL</sequence>
<reference evidence="2 3" key="1">
    <citation type="submission" date="2012-10" db="EMBL/GenBank/DDBJ databases">
        <title>The draft sequence of the Mycobacterium pheli genome.</title>
        <authorList>
            <person name="Pettersson B.M.F."/>
            <person name="Das S."/>
            <person name="Dasgupta S."/>
            <person name="Bhattacharya A."/>
            <person name="Kirsebom L.A."/>
        </authorList>
    </citation>
    <scope>NUCLEOTIDE SEQUENCE [LARGE SCALE GENOMIC DNA]</scope>
    <source>
        <strain evidence="2 3">CCUG 21000</strain>
    </source>
</reference>
<evidence type="ECO:0000313" key="2">
    <source>
        <dbReference type="EMBL" id="KAB7752521.1"/>
    </source>
</evidence>